<dbReference type="SUPFAM" id="SSF50952">
    <property type="entry name" value="Soluble quinoprotein glucose dehydrogenase"/>
    <property type="match status" value="1"/>
</dbReference>
<evidence type="ECO:0000256" key="2">
    <source>
        <dbReference type="ARBA" id="ARBA00022723"/>
    </source>
</evidence>
<dbReference type="InterPro" id="IPR016024">
    <property type="entry name" value="ARM-type_fold"/>
</dbReference>
<dbReference type="Pfam" id="PF13646">
    <property type="entry name" value="HEAT_2"/>
    <property type="match status" value="1"/>
</dbReference>
<dbReference type="NCBIfam" id="TIGR02604">
    <property type="entry name" value="Piru_Ver_Nterm"/>
    <property type="match status" value="1"/>
</dbReference>
<dbReference type="Pfam" id="PF00034">
    <property type="entry name" value="Cytochrom_C"/>
    <property type="match status" value="1"/>
</dbReference>
<evidence type="ECO:0000256" key="1">
    <source>
        <dbReference type="ARBA" id="ARBA00022617"/>
    </source>
</evidence>
<dbReference type="Gene3D" id="1.10.760.10">
    <property type="entry name" value="Cytochrome c-like domain"/>
    <property type="match status" value="1"/>
</dbReference>
<dbReference type="InterPro" id="IPR011042">
    <property type="entry name" value="6-blade_b-propeller_TolB-like"/>
</dbReference>
<dbReference type="GO" id="GO:0009055">
    <property type="term" value="F:electron transfer activity"/>
    <property type="evidence" value="ECO:0007669"/>
    <property type="project" value="InterPro"/>
</dbReference>
<proteinExistence type="predicted"/>
<dbReference type="Pfam" id="PF08305">
    <property type="entry name" value="NPCBM"/>
    <property type="match status" value="1"/>
</dbReference>
<dbReference type="PANTHER" id="PTHR33546:SF1">
    <property type="entry name" value="LARGE, MULTIFUNCTIONAL SECRETED PROTEIN"/>
    <property type="match status" value="1"/>
</dbReference>
<dbReference type="NCBIfam" id="TIGR02603">
    <property type="entry name" value="CxxCH_TIGR02603"/>
    <property type="match status" value="1"/>
</dbReference>
<dbReference type="GO" id="GO:0046872">
    <property type="term" value="F:metal ion binding"/>
    <property type="evidence" value="ECO:0007669"/>
    <property type="project" value="UniProtKB-KW"/>
</dbReference>
<evidence type="ECO:0000313" key="8">
    <source>
        <dbReference type="Proteomes" id="UP000590740"/>
    </source>
</evidence>
<dbReference type="SUPFAM" id="SSF46626">
    <property type="entry name" value="Cytochrome c"/>
    <property type="match status" value="1"/>
</dbReference>
<feature type="chain" id="PRO_5030576004" evidence="5">
    <location>
        <begin position="17"/>
        <end position="1177"/>
    </location>
</feature>
<dbReference type="InterPro" id="IPR011041">
    <property type="entry name" value="Quinoprot_gluc/sorb_DH_b-prop"/>
</dbReference>
<sequence>MKLFLLALFTPALLLAAPKPLFQSKLISNATPGHSVDIDVSLEGAKEMYLVVTDGGNGYGADWADWAEPRLVLADGSEKKLTEVEWKAAQSGWGNVRVNASAGGTELRSAGKAIDYGIGTHANSVIAFNLPAGAKRFKARGALDEGGTKQGGDSVEFRVYTENPGTIVASDNASHDPETAVDSLDVHPELKVQLFASEPMMASPSSIDIDARGRVWVCEVVNYRKHLGERAEGDRILILEDTDGDAKADKSTVFHQGHDVDSAHGICVLGNKALISCGDDVFWLIDDNGDDKADRKELMFTKIGGAQHDHGIHAFHFGPDGRLYFNFGNAGKQLCDKDGKLITDIHGVKCTNQNNRPYQQGMVFRCELDGSNVEVLAWNFRNNWEVAVDSYGTMWQSDNDDDGNKGVRINYVMEFGNYGYSDEMTGAGWQTPRIGWESEIPLRHWHQNDPGVIPNLLQTGAGSPTGMQVYEGDLLPSIFHGQPIHCDAGPNVVRAYITQPDGAGYKAEIVNILEGTKDRWFRPSDVAVAPDGSLIVADWYDPGVGGHGMGDVTRGRLFRVTTKAAEKYQTPSVKLDTVEGAVAALKSPNEDQRYLAWKKLEEIGSEAEPELHKLFRDTKSVPQHRARALWLLSAHEWERLNPGSDKPNPHDLTLPECLTQALADTDPNIRITAIRVARRLLQQAHPEMLREAIAKVVKDASPAVRREAAIALRFDGSEAASKLWGECSDRTPLGDRWMLEAAGIGANQHADERIKVSGANTERTFNASIDTTIDLMWVVQYRAKAEQTAGLITKLAGLGDKGGLQASFNPLKHLRALQLMQYHHREEVAKAALTIFLKADAETALAATALLDRNTIASNPEAKARLDSLLKPVIGKPEFISLVERLNLTGFEKELLDYIVANPNAPESVNAARLIAMNRDGALRFLKTADPAAAKTLVTALGRVSDRASVAVLNQAFWQEKDLSVRHAIIDSLALSGEGGRNILRWHSEGKLPADFKDQAALALSRSTDAGLRSEAATALPLPAAQGLENFPKLPELVKLKGDAAKGPQMFMQAGCIACHRVKGQYIDFGPDLSLIGAKLSAEGLFTAIMYPSAAIEHSFVGRQITMKEGYVVTGYPISETDTELTLRIAGGASTPVKKSSIAKSEELKQSLMPPGLAGAIGPQGLADLVAWLQTLK</sequence>
<organism evidence="7 8">
    <name type="scientific">Prosthecobacter vanneervenii</name>
    <dbReference type="NCBI Taxonomy" id="48466"/>
    <lineage>
        <taxon>Bacteria</taxon>
        <taxon>Pseudomonadati</taxon>
        <taxon>Verrucomicrobiota</taxon>
        <taxon>Verrucomicrobiia</taxon>
        <taxon>Verrucomicrobiales</taxon>
        <taxon>Verrucomicrobiaceae</taxon>
        <taxon>Prosthecobacter</taxon>
    </lineage>
</organism>
<dbReference type="InterPro" id="IPR038637">
    <property type="entry name" value="NPCBM_sf"/>
</dbReference>
<evidence type="ECO:0000313" key="7">
    <source>
        <dbReference type="EMBL" id="MBB5033081.1"/>
    </source>
</evidence>
<dbReference type="InterPro" id="IPR013222">
    <property type="entry name" value="Glyco_hyd_98_carb-bd"/>
</dbReference>
<dbReference type="Proteomes" id="UP000590740">
    <property type="component" value="Unassembled WGS sequence"/>
</dbReference>
<dbReference type="Gene3D" id="2.120.10.30">
    <property type="entry name" value="TolB, C-terminal domain"/>
    <property type="match status" value="1"/>
</dbReference>
<dbReference type="InterPro" id="IPR013428">
    <property type="entry name" value="Membrane-bound_put_N"/>
</dbReference>
<gene>
    <name evidence="7" type="ORF">HNQ65_002664</name>
</gene>
<dbReference type="EMBL" id="JACHIG010000005">
    <property type="protein sequence ID" value="MBB5033081.1"/>
    <property type="molecule type" value="Genomic_DNA"/>
</dbReference>
<feature type="domain" description="Cytochrome c" evidence="6">
    <location>
        <begin position="1042"/>
        <end position="1177"/>
    </location>
</feature>
<dbReference type="Gene3D" id="1.25.10.10">
    <property type="entry name" value="Leucine-rich Repeat Variant"/>
    <property type="match status" value="1"/>
</dbReference>
<protein>
    <submittedName>
        <fullName evidence="7">Putative membrane-bound dehydrogenase-like protein</fullName>
    </submittedName>
</protein>
<dbReference type="PROSITE" id="PS51007">
    <property type="entry name" value="CYTC"/>
    <property type="match status" value="1"/>
</dbReference>
<evidence type="ECO:0000256" key="4">
    <source>
        <dbReference type="PROSITE-ProRule" id="PRU00433"/>
    </source>
</evidence>
<keyword evidence="8" id="KW-1185">Reference proteome</keyword>
<dbReference type="Pfam" id="PF23500">
    <property type="entry name" value="DUF7133"/>
    <property type="match status" value="1"/>
</dbReference>
<evidence type="ECO:0000256" key="5">
    <source>
        <dbReference type="SAM" id="SignalP"/>
    </source>
</evidence>
<dbReference type="GO" id="GO:0020037">
    <property type="term" value="F:heme binding"/>
    <property type="evidence" value="ECO:0007669"/>
    <property type="project" value="InterPro"/>
</dbReference>
<dbReference type="SUPFAM" id="SSF49785">
    <property type="entry name" value="Galactose-binding domain-like"/>
    <property type="match status" value="2"/>
</dbReference>
<dbReference type="Gene3D" id="2.60.120.1060">
    <property type="entry name" value="NPCBM/NEW2 domain"/>
    <property type="match status" value="2"/>
</dbReference>
<keyword evidence="5" id="KW-0732">Signal</keyword>
<dbReference type="SMART" id="SM00776">
    <property type="entry name" value="NPCBM"/>
    <property type="match status" value="1"/>
</dbReference>
<dbReference type="RefSeq" id="WP_184340001.1">
    <property type="nucleotide sequence ID" value="NZ_JACHIG010000005.1"/>
</dbReference>
<keyword evidence="3 4" id="KW-0408">Iron</keyword>
<accession>A0A7W8DKP6</accession>
<dbReference type="AlphaFoldDB" id="A0A7W8DKP6"/>
<evidence type="ECO:0000256" key="3">
    <source>
        <dbReference type="ARBA" id="ARBA00023004"/>
    </source>
</evidence>
<keyword evidence="2 4" id="KW-0479">Metal-binding</keyword>
<name>A0A7W8DKP6_9BACT</name>
<dbReference type="InterPro" id="IPR036909">
    <property type="entry name" value="Cyt_c-like_dom_sf"/>
</dbReference>
<dbReference type="InterPro" id="IPR008979">
    <property type="entry name" value="Galactose-bd-like_sf"/>
</dbReference>
<dbReference type="InterPro" id="IPR055557">
    <property type="entry name" value="DUF7133"/>
</dbReference>
<comment type="caution">
    <text evidence="7">The sequence shown here is derived from an EMBL/GenBank/DDBJ whole genome shotgun (WGS) entry which is preliminary data.</text>
</comment>
<feature type="signal peptide" evidence="5">
    <location>
        <begin position="1"/>
        <end position="16"/>
    </location>
</feature>
<evidence type="ECO:0000259" key="6">
    <source>
        <dbReference type="PROSITE" id="PS51007"/>
    </source>
</evidence>
<dbReference type="PANTHER" id="PTHR33546">
    <property type="entry name" value="LARGE, MULTIFUNCTIONAL SECRETED PROTEIN-RELATED"/>
    <property type="match status" value="1"/>
</dbReference>
<keyword evidence="1 4" id="KW-0349">Heme</keyword>
<dbReference type="InterPro" id="IPR013427">
    <property type="entry name" value="Haem-bd_dom_put"/>
</dbReference>
<dbReference type="InterPro" id="IPR009056">
    <property type="entry name" value="Cyt_c-like_dom"/>
</dbReference>
<dbReference type="InterPro" id="IPR011989">
    <property type="entry name" value="ARM-like"/>
</dbReference>
<reference evidence="7 8" key="1">
    <citation type="submission" date="2020-08" db="EMBL/GenBank/DDBJ databases">
        <title>Genomic Encyclopedia of Type Strains, Phase IV (KMG-IV): sequencing the most valuable type-strain genomes for metagenomic binning, comparative biology and taxonomic classification.</title>
        <authorList>
            <person name="Goeker M."/>
        </authorList>
    </citation>
    <scope>NUCLEOTIDE SEQUENCE [LARGE SCALE GENOMIC DNA]</scope>
    <source>
        <strain evidence="7 8">DSM 12252</strain>
    </source>
</reference>
<dbReference type="SUPFAM" id="SSF48371">
    <property type="entry name" value="ARM repeat"/>
    <property type="match status" value="1"/>
</dbReference>